<feature type="repeat" description="WD" evidence="5">
    <location>
        <begin position="551"/>
        <end position="592"/>
    </location>
</feature>
<dbReference type="CDD" id="cd00200">
    <property type="entry name" value="WD40"/>
    <property type="match status" value="1"/>
</dbReference>
<feature type="transmembrane region" description="Helical" evidence="8">
    <location>
        <begin position="350"/>
        <end position="370"/>
    </location>
</feature>
<keyword evidence="10" id="KW-0418">Kinase</keyword>
<evidence type="ECO:0000256" key="6">
    <source>
        <dbReference type="PROSITE-ProRule" id="PRU10141"/>
    </source>
</evidence>
<dbReference type="InterPro" id="IPR000719">
    <property type="entry name" value="Prot_kinase_dom"/>
</dbReference>
<feature type="binding site" evidence="6">
    <location>
        <position position="44"/>
    </location>
    <ligand>
        <name>ATP</name>
        <dbReference type="ChEBI" id="CHEBI:30616"/>
    </ligand>
</feature>
<keyword evidence="8" id="KW-1133">Transmembrane helix</keyword>
<dbReference type="InterPro" id="IPR036322">
    <property type="entry name" value="WD40_repeat_dom_sf"/>
</dbReference>
<geneLocation type="plasmid" evidence="10 11">
    <name>unnamed1</name>
</geneLocation>
<dbReference type="InterPro" id="IPR008271">
    <property type="entry name" value="Ser/Thr_kinase_AS"/>
</dbReference>
<dbReference type="InterPro" id="IPR017441">
    <property type="entry name" value="Protein_kinase_ATP_BS"/>
</dbReference>
<dbReference type="Gene3D" id="1.10.510.10">
    <property type="entry name" value="Transferase(Phosphotransferase) domain 1"/>
    <property type="match status" value="1"/>
</dbReference>
<dbReference type="PROSITE" id="PS00108">
    <property type="entry name" value="PROTEIN_KINASE_ST"/>
    <property type="match status" value="1"/>
</dbReference>
<keyword evidence="11" id="KW-1185">Reference proteome</keyword>
<dbReference type="PROSITE" id="PS50011">
    <property type="entry name" value="PROTEIN_KINASE_DOM"/>
    <property type="match status" value="1"/>
</dbReference>
<feature type="repeat" description="WD" evidence="5">
    <location>
        <begin position="635"/>
        <end position="675"/>
    </location>
</feature>
<dbReference type="InterPro" id="IPR019775">
    <property type="entry name" value="WD40_repeat_CS"/>
</dbReference>
<dbReference type="InterPro" id="IPR001680">
    <property type="entry name" value="WD40_rpt"/>
</dbReference>
<keyword evidence="8" id="KW-0812">Transmembrane</keyword>
<organism evidence="10 11">
    <name type="scientific">Candidatus Chlorohelix allophototropha</name>
    <dbReference type="NCBI Taxonomy" id="3003348"/>
    <lineage>
        <taxon>Bacteria</taxon>
        <taxon>Bacillati</taxon>
        <taxon>Chloroflexota</taxon>
        <taxon>Chloroflexia</taxon>
        <taxon>Candidatus Chloroheliales</taxon>
        <taxon>Candidatus Chloroheliaceae</taxon>
        <taxon>Candidatus Chlorohelix</taxon>
    </lineage>
</organism>
<dbReference type="PROSITE" id="PS50294">
    <property type="entry name" value="WD_REPEATS_REGION"/>
    <property type="match status" value="7"/>
</dbReference>
<keyword evidence="3 6" id="KW-0547">Nucleotide-binding</keyword>
<keyword evidence="4 6" id="KW-0067">ATP-binding</keyword>
<dbReference type="PROSITE" id="PS50082">
    <property type="entry name" value="WD_REPEATS_2"/>
    <property type="match status" value="7"/>
</dbReference>
<dbReference type="PRINTS" id="PR00320">
    <property type="entry name" value="GPROTEINBRPT"/>
</dbReference>
<feature type="region of interest" description="Disordered" evidence="7">
    <location>
        <begin position="278"/>
        <end position="308"/>
    </location>
</feature>
<proteinExistence type="predicted"/>
<accession>A0ABY9BA89</accession>
<keyword evidence="10" id="KW-0808">Transferase</keyword>
<keyword evidence="2" id="KW-0677">Repeat</keyword>
<keyword evidence="10" id="KW-0614">Plasmid</keyword>
<dbReference type="Proteomes" id="UP001431572">
    <property type="component" value="Plasmid unnamed1"/>
</dbReference>
<dbReference type="SUPFAM" id="SSF50978">
    <property type="entry name" value="WD40 repeat-like"/>
    <property type="match status" value="1"/>
</dbReference>
<name>A0ABY9BA89_9CHLR</name>
<reference evidence="10" key="1">
    <citation type="journal article" date="2024" name="Nature">
        <title>Anoxygenic phototroph of the Chloroflexota uses a type I reaction centre.</title>
        <authorList>
            <person name="Tsuji J.M."/>
            <person name="Shaw N.A."/>
            <person name="Nagashima S."/>
            <person name="Venkiteswaran J.J."/>
            <person name="Schiff S.L."/>
            <person name="Watanabe T."/>
            <person name="Fukui M."/>
            <person name="Hanada S."/>
            <person name="Tank M."/>
            <person name="Neufeld J.D."/>
        </authorList>
    </citation>
    <scope>NUCLEOTIDE SEQUENCE</scope>
    <source>
        <strain evidence="10">L227-S17</strain>
    </source>
</reference>
<protein>
    <submittedName>
        <fullName evidence="10">Protein kinase</fullName>
    </submittedName>
</protein>
<dbReference type="PANTHER" id="PTHR19848">
    <property type="entry name" value="WD40 REPEAT PROTEIN"/>
    <property type="match status" value="1"/>
</dbReference>
<evidence type="ECO:0000256" key="8">
    <source>
        <dbReference type="SAM" id="Phobius"/>
    </source>
</evidence>
<evidence type="ECO:0000256" key="5">
    <source>
        <dbReference type="PROSITE-ProRule" id="PRU00221"/>
    </source>
</evidence>
<dbReference type="GO" id="GO:0016301">
    <property type="term" value="F:kinase activity"/>
    <property type="evidence" value="ECO:0007669"/>
    <property type="project" value="UniProtKB-KW"/>
</dbReference>
<dbReference type="SMART" id="SM00320">
    <property type="entry name" value="WD40"/>
    <property type="match status" value="7"/>
</dbReference>
<evidence type="ECO:0000256" key="2">
    <source>
        <dbReference type="ARBA" id="ARBA00022737"/>
    </source>
</evidence>
<dbReference type="SUPFAM" id="SSF56112">
    <property type="entry name" value="Protein kinase-like (PK-like)"/>
    <property type="match status" value="1"/>
</dbReference>
<evidence type="ECO:0000256" key="1">
    <source>
        <dbReference type="ARBA" id="ARBA00022574"/>
    </source>
</evidence>
<dbReference type="Pfam" id="PF00069">
    <property type="entry name" value="Pkinase"/>
    <property type="match status" value="1"/>
</dbReference>
<gene>
    <name evidence="10" type="ORF">OZ401_004910</name>
</gene>
<evidence type="ECO:0000313" key="10">
    <source>
        <dbReference type="EMBL" id="WJW70104.1"/>
    </source>
</evidence>
<evidence type="ECO:0000259" key="9">
    <source>
        <dbReference type="PROSITE" id="PS50011"/>
    </source>
</evidence>
<dbReference type="EMBL" id="CP128401">
    <property type="protein sequence ID" value="WJW70104.1"/>
    <property type="molecule type" value="Genomic_DNA"/>
</dbReference>
<dbReference type="InterPro" id="IPR015943">
    <property type="entry name" value="WD40/YVTN_repeat-like_dom_sf"/>
</dbReference>
<dbReference type="Gene3D" id="3.30.200.20">
    <property type="entry name" value="Phosphorylase Kinase, domain 1"/>
    <property type="match status" value="1"/>
</dbReference>
<feature type="repeat" description="WD" evidence="5">
    <location>
        <begin position="593"/>
        <end position="634"/>
    </location>
</feature>
<evidence type="ECO:0000256" key="3">
    <source>
        <dbReference type="ARBA" id="ARBA00022741"/>
    </source>
</evidence>
<feature type="repeat" description="WD" evidence="5">
    <location>
        <begin position="467"/>
        <end position="508"/>
    </location>
</feature>
<dbReference type="PROSITE" id="PS00107">
    <property type="entry name" value="PROTEIN_KINASE_ATP"/>
    <property type="match status" value="1"/>
</dbReference>
<keyword evidence="1 5" id="KW-0853">WD repeat</keyword>
<feature type="repeat" description="WD" evidence="5">
    <location>
        <begin position="509"/>
        <end position="550"/>
    </location>
</feature>
<dbReference type="PANTHER" id="PTHR19848:SF8">
    <property type="entry name" value="F-BOX AND WD REPEAT DOMAIN CONTAINING 7"/>
    <property type="match status" value="1"/>
</dbReference>
<feature type="compositionally biased region" description="Pro residues" evidence="7">
    <location>
        <begin position="278"/>
        <end position="287"/>
    </location>
</feature>
<dbReference type="InterPro" id="IPR020472">
    <property type="entry name" value="WD40_PAC1"/>
</dbReference>
<evidence type="ECO:0000313" key="11">
    <source>
        <dbReference type="Proteomes" id="UP001431572"/>
    </source>
</evidence>
<feature type="repeat" description="WD" evidence="5">
    <location>
        <begin position="425"/>
        <end position="466"/>
    </location>
</feature>
<dbReference type="PROSITE" id="PS00678">
    <property type="entry name" value="WD_REPEATS_1"/>
    <property type="match status" value="3"/>
</dbReference>
<sequence length="712" mass="76434">MPNFSKGENVGSYVLDKKLGEGGWGEVWLARHPTLSKKPPVAIKFLLHLSDTMLVRFKQEAVILDKLRDNPHIITVEDYAQHRGVPYLLMQYAPRGNLAERIGNGLSPEVVANYLTQVADALDFAHAQGIIHRDVKPSNVLFDGQNRLLLSDFGIAHDDSKPSTNSDDPLRTPEYSAPEQFKNAKVVTAAADIYALGAMTFQLLTGHYPFGARPLKSGYELAFAHFNTPVPKLESYRVGLPRGLQAVIEKAMAKEASERYQTAKAFAMAFERALVPEKPTPLVPPTEPYSENERIGNPPPNPVKPPQYYYPNPSPLVYPPVNPRIEVEKPRAYQPPQAEKPRPPRRRIKLGWLAGIGLLVVSVIAALLILNASGGRATPTPIAEATATAIPVTSTPISTTTANPIAEATTIPPAANASSELLHTLTGYSGGVNSVAFSPDGKNIASGSTNGSIKLWDSTTDKLLNTLIGHYDTVYSVTYSPDGKTLASGSYDNSIKLWDVASGKLLNTLTYHTMLVSSVAYNPDGKTLASGSWDKTIKLWDSATGKLLNTLSGHSSYVNSVAFSPDGKTLASGSYDNSIKLWDSATGKELRILSGHSAGVISVAFSPDGKTLASGSYDNSIKLWDVSSGNLINTLSGHSAGVRSVAFSPDGKTLASGSYIEIRLWDTATGNLINTLSGHSGWIISVAYSPDGKTLASGSDDTTIKLWDATLP</sequence>
<feature type="repeat" description="WD" evidence="5">
    <location>
        <begin position="676"/>
        <end position="712"/>
    </location>
</feature>
<dbReference type="CDD" id="cd14014">
    <property type="entry name" value="STKc_PknB_like"/>
    <property type="match status" value="1"/>
</dbReference>
<keyword evidence="8" id="KW-0472">Membrane</keyword>
<dbReference type="SMART" id="SM00220">
    <property type="entry name" value="S_TKc"/>
    <property type="match status" value="1"/>
</dbReference>
<evidence type="ECO:0000256" key="7">
    <source>
        <dbReference type="SAM" id="MobiDB-lite"/>
    </source>
</evidence>
<dbReference type="Gene3D" id="2.130.10.10">
    <property type="entry name" value="YVTN repeat-like/Quinoprotein amine dehydrogenase"/>
    <property type="match status" value="3"/>
</dbReference>
<dbReference type="RefSeq" id="WP_341471985.1">
    <property type="nucleotide sequence ID" value="NZ_CP128401.1"/>
</dbReference>
<dbReference type="InterPro" id="IPR011009">
    <property type="entry name" value="Kinase-like_dom_sf"/>
</dbReference>
<dbReference type="Pfam" id="PF00400">
    <property type="entry name" value="WD40"/>
    <property type="match status" value="7"/>
</dbReference>
<evidence type="ECO:0000256" key="4">
    <source>
        <dbReference type="ARBA" id="ARBA00022840"/>
    </source>
</evidence>
<feature type="domain" description="Protein kinase" evidence="9">
    <location>
        <begin position="13"/>
        <end position="271"/>
    </location>
</feature>